<accession>A0A7Y9IV31</accession>
<feature type="region of interest" description="Disordered" evidence="1">
    <location>
        <begin position="263"/>
        <end position="307"/>
    </location>
</feature>
<dbReference type="InterPro" id="IPR050902">
    <property type="entry name" value="ABC_Transporter_SBP"/>
</dbReference>
<proteinExistence type="predicted"/>
<dbReference type="EMBL" id="JACBYR010000001">
    <property type="protein sequence ID" value="NYE83425.1"/>
    <property type="molecule type" value="Genomic_DNA"/>
</dbReference>
<reference evidence="3 4" key="1">
    <citation type="submission" date="2020-07" db="EMBL/GenBank/DDBJ databases">
        <title>Genomic Encyclopedia of Type Strains, Phase IV (KMG-V): Genome sequencing to study the core and pangenomes of soil and plant-associated prokaryotes.</title>
        <authorList>
            <person name="Whitman W."/>
        </authorList>
    </citation>
    <scope>NUCLEOTIDE SEQUENCE [LARGE SCALE GENOMIC DNA]</scope>
    <source>
        <strain evidence="3 4">SAS40</strain>
    </source>
</reference>
<organism evidence="3 4">
    <name type="scientific">Pigmentiphaga litoralis</name>
    <dbReference type="NCBI Taxonomy" id="516702"/>
    <lineage>
        <taxon>Bacteria</taxon>
        <taxon>Pseudomonadati</taxon>
        <taxon>Pseudomonadota</taxon>
        <taxon>Betaproteobacteria</taxon>
        <taxon>Burkholderiales</taxon>
        <taxon>Alcaligenaceae</taxon>
        <taxon>Pigmentiphaga</taxon>
    </lineage>
</organism>
<dbReference type="Pfam" id="PF01497">
    <property type="entry name" value="Peripla_BP_2"/>
    <property type="match status" value="1"/>
</dbReference>
<dbReference type="PANTHER" id="PTHR30535">
    <property type="entry name" value="VITAMIN B12-BINDING PROTEIN"/>
    <property type="match status" value="1"/>
</dbReference>
<dbReference type="Gene3D" id="3.40.50.1980">
    <property type="entry name" value="Nitrogenase molybdenum iron protein domain"/>
    <property type="match status" value="2"/>
</dbReference>
<dbReference type="PANTHER" id="PTHR30535:SF4">
    <property type="entry name" value="HEMIN-BINDING PERIPLASMIC PROTEIN HMUT"/>
    <property type="match status" value="1"/>
</dbReference>
<feature type="compositionally biased region" description="Low complexity" evidence="1">
    <location>
        <begin position="278"/>
        <end position="307"/>
    </location>
</feature>
<feature type="domain" description="Fe/B12 periplasmic-binding" evidence="2">
    <location>
        <begin position="1"/>
        <end position="264"/>
    </location>
</feature>
<dbReference type="PROSITE" id="PS50983">
    <property type="entry name" value="FE_B12_PBP"/>
    <property type="match status" value="1"/>
</dbReference>
<sequence length="307" mass="30865">MSVGAGTTEIVYALGAQAQLVGVDTSSLYPAVAQALPKVGYQRTLTAEGVMSLAPQVLLASQDAGPPAVLAQVAAAGVTVVRVDGAYSFEGLLQRIGQVASATGRLDEGEKLSVSLAARWADVMAQVDGKPLRTRSGKIASVAFLMRHGPTVVAAGRGTGADAILRLAGARNAFGDAFDSYKPLSAEALAQAAPDVIIGTYDGVLKPGDTDALKALPGVALTPAGRSGAIRSFDIVLLLGFGPRLPEAVEALHQGLLQAIRGPGQGAAPTSRRLEGRPAAQSTASSVAPSPSASAAPSPAGFAASPR</sequence>
<evidence type="ECO:0000313" key="3">
    <source>
        <dbReference type="EMBL" id="NYE83425.1"/>
    </source>
</evidence>
<dbReference type="RefSeq" id="WP_179587070.1">
    <property type="nucleotide sequence ID" value="NZ_JACBYR010000001.1"/>
</dbReference>
<evidence type="ECO:0000256" key="1">
    <source>
        <dbReference type="SAM" id="MobiDB-lite"/>
    </source>
</evidence>
<name>A0A7Y9IV31_9BURK</name>
<gene>
    <name evidence="3" type="ORF">FHW18_002696</name>
</gene>
<dbReference type="InterPro" id="IPR002491">
    <property type="entry name" value="ABC_transptr_periplasmic_BD"/>
</dbReference>
<dbReference type="SUPFAM" id="SSF53807">
    <property type="entry name" value="Helical backbone' metal receptor"/>
    <property type="match status" value="1"/>
</dbReference>
<dbReference type="AlphaFoldDB" id="A0A7Y9IV31"/>
<comment type="caution">
    <text evidence="3">The sequence shown here is derived from an EMBL/GenBank/DDBJ whole genome shotgun (WGS) entry which is preliminary data.</text>
</comment>
<keyword evidence="4" id="KW-1185">Reference proteome</keyword>
<evidence type="ECO:0000313" key="4">
    <source>
        <dbReference type="Proteomes" id="UP000542125"/>
    </source>
</evidence>
<evidence type="ECO:0000259" key="2">
    <source>
        <dbReference type="PROSITE" id="PS50983"/>
    </source>
</evidence>
<protein>
    <submittedName>
        <fullName evidence="3">Iron complex transport system substrate-binding protein</fullName>
    </submittedName>
</protein>
<dbReference type="Proteomes" id="UP000542125">
    <property type="component" value="Unassembled WGS sequence"/>
</dbReference>